<evidence type="ECO:0000313" key="2">
    <source>
        <dbReference type="Proteomes" id="UP000711996"/>
    </source>
</evidence>
<reference evidence="1" key="1">
    <citation type="submission" date="2019-06" db="EMBL/GenBank/DDBJ databases">
        <authorList>
            <person name="Gan P."/>
            <person name="Shirasu K."/>
        </authorList>
    </citation>
    <scope>NUCLEOTIDE SEQUENCE [LARGE SCALE GENOMIC DNA]</scope>
    <source>
        <strain evidence="1">CAD2</strain>
    </source>
</reference>
<dbReference type="AlphaFoldDB" id="A0A9P5KB16"/>
<evidence type="ECO:0000313" key="1">
    <source>
        <dbReference type="EMBL" id="KAF4867326.1"/>
    </source>
</evidence>
<name>A0A9P5KB16_COLSI</name>
<protein>
    <submittedName>
        <fullName evidence="1">Uncharacterized protein</fullName>
    </submittedName>
</protein>
<proteinExistence type="predicted"/>
<dbReference type="EMBL" id="QPMT01000001">
    <property type="protein sequence ID" value="KAF4867326.1"/>
    <property type="molecule type" value="Genomic_DNA"/>
</dbReference>
<sequence length="162" mass="19052">MRRHVLLLMHSRQNPDIVVFLLKIWDPRQLRRSQRGNARPVIPTRWLCCSIPAFQKKHLRRAADLDRFSLSPVWDKIHTDPCPGDTDLWLTCAASPCWRPCPTSFLLFQLKFFFVLLEKSQLGPAHLFRELWPYTFEQFSPKEGSNETVWGTFDQQSVEGQK</sequence>
<gene>
    <name evidence="1" type="ORF">CGCSCA2_v000571</name>
</gene>
<organism evidence="1 2">
    <name type="scientific">Colletotrichum siamense</name>
    <name type="common">Anthracnose fungus</name>
    <dbReference type="NCBI Taxonomy" id="690259"/>
    <lineage>
        <taxon>Eukaryota</taxon>
        <taxon>Fungi</taxon>
        <taxon>Dikarya</taxon>
        <taxon>Ascomycota</taxon>
        <taxon>Pezizomycotina</taxon>
        <taxon>Sordariomycetes</taxon>
        <taxon>Hypocreomycetidae</taxon>
        <taxon>Glomerellales</taxon>
        <taxon>Glomerellaceae</taxon>
        <taxon>Colletotrichum</taxon>
        <taxon>Colletotrichum gloeosporioides species complex</taxon>
    </lineage>
</organism>
<comment type="caution">
    <text evidence="1">The sequence shown here is derived from an EMBL/GenBank/DDBJ whole genome shotgun (WGS) entry which is preliminary data.</text>
</comment>
<dbReference type="OrthoDB" id="10272673at2759"/>
<accession>A0A9P5KB16</accession>
<dbReference type="Proteomes" id="UP000711996">
    <property type="component" value="Unassembled WGS sequence"/>
</dbReference>
<keyword evidence="2" id="KW-1185">Reference proteome</keyword>